<reference evidence="1" key="1">
    <citation type="submission" date="2022-08" db="EMBL/GenBank/DDBJ databases">
        <title>Alicyclobacillus fastidiosus DSM 17978, complete genome.</title>
        <authorList>
            <person name="Wang Q."/>
            <person name="Cai R."/>
            <person name="Wang Z."/>
        </authorList>
    </citation>
    <scope>NUCLEOTIDE SEQUENCE</scope>
    <source>
        <strain evidence="1">DSM 17978</strain>
        <plasmid evidence="1">unnamed1</plasmid>
    </source>
</reference>
<dbReference type="RefSeq" id="WP_268008679.1">
    <property type="nucleotide sequence ID" value="NZ_BSUT01000003.1"/>
</dbReference>
<protein>
    <submittedName>
        <fullName evidence="1">Uncharacterized protein</fullName>
    </submittedName>
</protein>
<gene>
    <name evidence="1" type="ORF">NZD89_28535</name>
</gene>
<evidence type="ECO:0000313" key="2">
    <source>
        <dbReference type="Proteomes" id="UP001164761"/>
    </source>
</evidence>
<accession>A0ABY6ZPM6</accession>
<dbReference type="Proteomes" id="UP001164761">
    <property type="component" value="Plasmid unnamed1"/>
</dbReference>
<organism evidence="1 2">
    <name type="scientific">Alicyclobacillus fastidiosus</name>
    <dbReference type="NCBI Taxonomy" id="392011"/>
    <lineage>
        <taxon>Bacteria</taxon>
        <taxon>Bacillati</taxon>
        <taxon>Bacillota</taxon>
        <taxon>Bacilli</taxon>
        <taxon>Bacillales</taxon>
        <taxon>Alicyclobacillaceae</taxon>
        <taxon>Alicyclobacillus</taxon>
    </lineage>
</organism>
<geneLocation type="plasmid" evidence="1 2">
    <name>unnamed1</name>
</geneLocation>
<keyword evidence="1" id="KW-0614">Plasmid</keyword>
<dbReference type="EMBL" id="CP104068">
    <property type="protein sequence ID" value="WAH44807.1"/>
    <property type="molecule type" value="Genomic_DNA"/>
</dbReference>
<proteinExistence type="predicted"/>
<name>A0ABY6ZPM6_9BACL</name>
<sequence length="112" mass="13297">MGVFDDFLERKNKGEKLDITALTRDELKSMWYHEVKFDRDIADLFGVKERQVTALRRRMKLMMHDINAEETLKIFNISGLEIAASLNRLPNKDRAEALEQIRRIAERYKDKK</sequence>
<keyword evidence="2" id="KW-1185">Reference proteome</keyword>
<evidence type="ECO:0000313" key="1">
    <source>
        <dbReference type="EMBL" id="WAH44807.1"/>
    </source>
</evidence>